<dbReference type="InterPro" id="IPR000639">
    <property type="entry name" value="Epox_hydrolase-like"/>
</dbReference>
<dbReference type="InterPro" id="IPR000073">
    <property type="entry name" value="AB_hydrolase_1"/>
</dbReference>
<comment type="caution">
    <text evidence="4">The sequence shown here is derived from an EMBL/GenBank/DDBJ whole genome shotgun (WGS) entry which is preliminary data.</text>
</comment>
<evidence type="ECO:0000256" key="2">
    <source>
        <dbReference type="SAM" id="SignalP"/>
    </source>
</evidence>
<feature type="domain" description="AB hydrolase-1" evidence="3">
    <location>
        <begin position="50"/>
        <end position="275"/>
    </location>
</feature>
<keyword evidence="5" id="KW-1185">Reference proteome</keyword>
<dbReference type="PRINTS" id="PR00111">
    <property type="entry name" value="ABHYDROLASE"/>
</dbReference>
<feature type="signal peptide" evidence="2">
    <location>
        <begin position="1"/>
        <end position="21"/>
    </location>
</feature>
<keyword evidence="2" id="KW-0732">Signal</keyword>
<evidence type="ECO:0000313" key="4">
    <source>
        <dbReference type="EMBL" id="MEZ0473387.1"/>
    </source>
</evidence>
<dbReference type="SUPFAM" id="SSF53474">
    <property type="entry name" value="alpha/beta-Hydrolases"/>
    <property type="match status" value="1"/>
</dbReference>
<dbReference type="PRINTS" id="PR00412">
    <property type="entry name" value="EPOXHYDRLASE"/>
</dbReference>
<dbReference type="PROSITE" id="PS51257">
    <property type="entry name" value="PROKAR_LIPOPROTEIN"/>
    <property type="match status" value="1"/>
</dbReference>
<dbReference type="EMBL" id="JBFWIC010000002">
    <property type="protein sequence ID" value="MEZ0473387.1"/>
    <property type="molecule type" value="Genomic_DNA"/>
</dbReference>
<evidence type="ECO:0000256" key="1">
    <source>
        <dbReference type="ARBA" id="ARBA00022801"/>
    </source>
</evidence>
<gene>
    <name evidence="4" type="ORF">AB6713_01975</name>
</gene>
<sequence>MRNIPSFRCFLALLLFSAVTACTQEQPEQRDGFVDVGGAQLYYQVAGTGPPVVLIHGANLDLRMWDEQMEPLAASFRLIRYDVRPFGRSGPQSEGFSHVEDLGRLMDRLEIEQASLVGLSLGGRIALDFALEHPERVRRMVLAGPGLTGFEQPRDPALAAAIAAARAGEPEQAAKLSLAMPYLAPAMEQAQLAGRVRRLVMENAHAWAMPRPPERLPDPPTIERLAEIHTPTLILLGERDTPGIHAIVARLEHELANAERVTLPGVGHLPSMEAPTEFNRLVLDFFAQEE</sequence>
<dbReference type="InterPro" id="IPR050266">
    <property type="entry name" value="AB_hydrolase_sf"/>
</dbReference>
<accession>A0ABV4HNT3</accession>
<name>A0ABV4HNT3_9GAMM</name>
<organism evidence="4 5">
    <name type="scientific">Luteimonas salinilitoris</name>
    <dbReference type="NCBI Taxonomy" id="3237697"/>
    <lineage>
        <taxon>Bacteria</taxon>
        <taxon>Pseudomonadati</taxon>
        <taxon>Pseudomonadota</taxon>
        <taxon>Gammaproteobacteria</taxon>
        <taxon>Lysobacterales</taxon>
        <taxon>Lysobacteraceae</taxon>
        <taxon>Luteimonas</taxon>
    </lineage>
</organism>
<dbReference type="Gene3D" id="3.40.50.1820">
    <property type="entry name" value="alpha/beta hydrolase"/>
    <property type="match status" value="1"/>
</dbReference>
<feature type="chain" id="PRO_5046908601" evidence="2">
    <location>
        <begin position="22"/>
        <end position="290"/>
    </location>
</feature>
<evidence type="ECO:0000313" key="5">
    <source>
        <dbReference type="Proteomes" id="UP001566331"/>
    </source>
</evidence>
<dbReference type="RefSeq" id="WP_370562140.1">
    <property type="nucleotide sequence ID" value="NZ_JBFWIB010000001.1"/>
</dbReference>
<keyword evidence="1 4" id="KW-0378">Hydrolase</keyword>
<reference evidence="4 5" key="1">
    <citation type="submission" date="2024-07" db="EMBL/GenBank/DDBJ databases">
        <title>Luteimonas salilacus sp. nov., isolated from the shore soil of Salt Lake in Tibet of China.</title>
        <authorList>
            <person name="Zhang X."/>
            <person name="Li A."/>
        </authorList>
    </citation>
    <scope>NUCLEOTIDE SEQUENCE [LARGE SCALE GENOMIC DNA]</scope>
    <source>
        <strain evidence="4 5">B3-2-R+30</strain>
    </source>
</reference>
<dbReference type="InterPro" id="IPR029058">
    <property type="entry name" value="AB_hydrolase_fold"/>
</dbReference>
<dbReference type="PANTHER" id="PTHR43798:SF31">
    <property type="entry name" value="AB HYDROLASE SUPERFAMILY PROTEIN YCLE"/>
    <property type="match status" value="1"/>
</dbReference>
<evidence type="ECO:0000259" key="3">
    <source>
        <dbReference type="Pfam" id="PF00561"/>
    </source>
</evidence>
<dbReference type="Pfam" id="PF00561">
    <property type="entry name" value="Abhydrolase_1"/>
    <property type="match status" value="1"/>
</dbReference>
<dbReference type="PANTHER" id="PTHR43798">
    <property type="entry name" value="MONOACYLGLYCEROL LIPASE"/>
    <property type="match status" value="1"/>
</dbReference>
<protein>
    <submittedName>
        <fullName evidence="4">Alpha/beta fold hydrolase</fullName>
    </submittedName>
</protein>
<dbReference type="Proteomes" id="UP001566331">
    <property type="component" value="Unassembled WGS sequence"/>
</dbReference>
<proteinExistence type="predicted"/>
<dbReference type="GO" id="GO:0016787">
    <property type="term" value="F:hydrolase activity"/>
    <property type="evidence" value="ECO:0007669"/>
    <property type="project" value="UniProtKB-KW"/>
</dbReference>